<dbReference type="PANTHER" id="PTHR11058">
    <property type="entry name" value="NADH-UBIQUINONE OXIDOREDUCTASE CHAIN 3"/>
    <property type="match status" value="1"/>
</dbReference>
<feature type="transmembrane region" description="Helical" evidence="9">
    <location>
        <begin position="51"/>
        <end position="75"/>
    </location>
</feature>
<dbReference type="GO" id="GO:0030964">
    <property type="term" value="C:NADH dehydrogenase complex"/>
    <property type="evidence" value="ECO:0007669"/>
    <property type="project" value="TreeGrafter"/>
</dbReference>
<dbReference type="GO" id="GO:0008137">
    <property type="term" value="F:NADH dehydrogenase (ubiquinone) activity"/>
    <property type="evidence" value="ECO:0007669"/>
    <property type="project" value="UniProtKB-UniRule"/>
</dbReference>
<proteinExistence type="inferred from homology"/>
<evidence type="ECO:0000256" key="9">
    <source>
        <dbReference type="RuleBase" id="RU003640"/>
    </source>
</evidence>
<keyword evidence="9 10" id="KW-0496">Mitochondrion</keyword>
<keyword evidence="9" id="KW-0679">Respiratory chain</keyword>
<feature type="transmembrane region" description="Helical" evidence="9">
    <location>
        <begin position="81"/>
        <end position="99"/>
    </location>
</feature>
<keyword evidence="4 9" id="KW-0813">Transport</keyword>
<name>A0A8A5Y880_9ARAC</name>
<feature type="transmembrane region" description="Helical" evidence="9">
    <location>
        <begin position="6"/>
        <end position="21"/>
    </location>
</feature>
<evidence type="ECO:0000256" key="5">
    <source>
        <dbReference type="ARBA" id="ARBA00022692"/>
    </source>
</evidence>
<keyword evidence="9" id="KW-0249">Electron transport</keyword>
<dbReference type="GO" id="GO:0031966">
    <property type="term" value="C:mitochondrial membrane"/>
    <property type="evidence" value="ECO:0007669"/>
    <property type="project" value="UniProtKB-SubCell"/>
</dbReference>
<evidence type="ECO:0000256" key="1">
    <source>
        <dbReference type="ARBA" id="ARBA00004370"/>
    </source>
</evidence>
<keyword evidence="9" id="KW-0830">Ubiquinone</keyword>
<evidence type="ECO:0000256" key="3">
    <source>
        <dbReference type="ARBA" id="ARBA00021007"/>
    </source>
</evidence>
<dbReference type="EMBL" id="MT832081">
    <property type="protein sequence ID" value="QTH31100.1"/>
    <property type="molecule type" value="Genomic_DNA"/>
</dbReference>
<dbReference type="Gene3D" id="1.20.58.1610">
    <property type="entry name" value="NADH:ubiquinone/plastoquinone oxidoreductase, chain 3"/>
    <property type="match status" value="1"/>
</dbReference>
<keyword evidence="9" id="KW-0520">NAD</keyword>
<dbReference type="EC" id="7.1.1.2" evidence="9"/>
<keyword evidence="7 9" id="KW-0472">Membrane</keyword>
<keyword evidence="9" id="KW-1278">Translocase</keyword>
<evidence type="ECO:0000256" key="2">
    <source>
        <dbReference type="ARBA" id="ARBA00008472"/>
    </source>
</evidence>
<evidence type="ECO:0000256" key="4">
    <source>
        <dbReference type="ARBA" id="ARBA00022448"/>
    </source>
</evidence>
<evidence type="ECO:0000256" key="7">
    <source>
        <dbReference type="ARBA" id="ARBA00023136"/>
    </source>
</evidence>
<comment type="subcellular location">
    <subcellularLocation>
        <location evidence="1">Membrane</location>
    </subcellularLocation>
    <subcellularLocation>
        <location evidence="9">Mitochondrion membrane</location>
        <topology evidence="9">Multi-pass membrane protein</topology>
    </subcellularLocation>
</comment>
<dbReference type="InterPro" id="IPR000440">
    <property type="entry name" value="NADH_UbQ/plastoQ_OxRdtase_su3"/>
</dbReference>
<sequence length="106" mass="12330">MLMEVVLVISIVSMLGIFLSYKNDKMESEISPYECGFTLMMSSRIGFSYRFFLISILFLLFDVEICLILPLPFLVNMNVEVPMVIFMMILLLGLLYEYYNGVISWI</sequence>
<protein>
    <recommendedName>
        <fullName evidence="3 9">NADH-ubiquinone oxidoreductase chain 3</fullName>
        <ecNumber evidence="9">7.1.1.2</ecNumber>
    </recommendedName>
</protein>
<comment type="catalytic activity">
    <reaction evidence="8 9">
        <text>a ubiquinone + NADH + 5 H(+)(in) = a ubiquinol + NAD(+) + 4 H(+)(out)</text>
        <dbReference type="Rhea" id="RHEA:29091"/>
        <dbReference type="Rhea" id="RHEA-COMP:9565"/>
        <dbReference type="Rhea" id="RHEA-COMP:9566"/>
        <dbReference type="ChEBI" id="CHEBI:15378"/>
        <dbReference type="ChEBI" id="CHEBI:16389"/>
        <dbReference type="ChEBI" id="CHEBI:17976"/>
        <dbReference type="ChEBI" id="CHEBI:57540"/>
        <dbReference type="ChEBI" id="CHEBI:57945"/>
        <dbReference type="EC" id="7.1.1.2"/>
    </reaction>
</comment>
<keyword evidence="5 9" id="KW-0812">Transmembrane</keyword>
<dbReference type="Pfam" id="PF00507">
    <property type="entry name" value="Oxidored_q4"/>
    <property type="match status" value="1"/>
</dbReference>
<dbReference type="AlphaFoldDB" id="A0A8A5Y880"/>
<gene>
    <name evidence="10" type="primary">nad3</name>
</gene>
<accession>A0A8A5Y880</accession>
<comment type="similarity">
    <text evidence="2 9">Belongs to the complex I subunit 3 family.</text>
</comment>
<keyword evidence="6 9" id="KW-1133">Transmembrane helix</keyword>
<dbReference type="PANTHER" id="PTHR11058:SF9">
    <property type="entry name" value="NADH-UBIQUINONE OXIDOREDUCTASE CHAIN 3"/>
    <property type="match status" value="1"/>
</dbReference>
<comment type="function">
    <text evidence="9">Core subunit of the mitochondrial membrane respiratory chain NADH dehydrogenase (Complex I) which catalyzes electron transfer from NADH through the respiratory chain, using ubiquinone as an electron acceptor. Essential for the catalytic activity of complex I.</text>
</comment>
<evidence type="ECO:0000313" key="10">
    <source>
        <dbReference type="EMBL" id="QTH31100.1"/>
    </source>
</evidence>
<dbReference type="InterPro" id="IPR038430">
    <property type="entry name" value="NDAH_ubi_oxred_su3_sf"/>
</dbReference>
<evidence type="ECO:0000256" key="8">
    <source>
        <dbReference type="ARBA" id="ARBA00049551"/>
    </source>
</evidence>
<reference evidence="10" key="1">
    <citation type="submission" date="2020-08" db="EMBL/GenBank/DDBJ databases">
        <authorList>
            <person name="He A.A."/>
            <person name="Guo J.J."/>
            <person name="Huang Z.Z."/>
            <person name="Liu J.J."/>
            <person name="Xu X.X."/>
        </authorList>
    </citation>
    <scope>NUCLEOTIDE SEQUENCE</scope>
</reference>
<organism evidence="10">
    <name type="scientific">Atypus karschi</name>
    <dbReference type="NCBI Taxonomy" id="2337319"/>
    <lineage>
        <taxon>Eukaryota</taxon>
        <taxon>Metazoa</taxon>
        <taxon>Ecdysozoa</taxon>
        <taxon>Arthropoda</taxon>
        <taxon>Chelicerata</taxon>
        <taxon>Arachnida</taxon>
        <taxon>Araneae</taxon>
        <taxon>Mygalomorphae</taxon>
        <taxon>Atypoidea</taxon>
        <taxon>Atypidae</taxon>
        <taxon>Atypus</taxon>
    </lineage>
</organism>
<geneLocation type="mitochondrion" evidence="10"/>
<evidence type="ECO:0000256" key="6">
    <source>
        <dbReference type="ARBA" id="ARBA00022989"/>
    </source>
</evidence>